<proteinExistence type="predicted"/>
<evidence type="ECO:0000313" key="2">
    <source>
        <dbReference type="EMBL" id="DAE16837.1"/>
    </source>
</evidence>
<dbReference type="EMBL" id="BK015631">
    <property type="protein sequence ID" value="DAE16837.1"/>
    <property type="molecule type" value="Genomic_DNA"/>
</dbReference>
<dbReference type="InterPro" id="IPR046914">
    <property type="entry name" value="ABC-3C_CTD6"/>
</dbReference>
<protein>
    <recommendedName>
        <fullName evidence="1">ABC-three component systems C-terminal domain-containing protein</fullName>
    </recommendedName>
</protein>
<name>A0A8S5QDI3_9CAUD</name>
<evidence type="ECO:0000259" key="1">
    <source>
        <dbReference type="Pfam" id="PF20282"/>
    </source>
</evidence>
<dbReference type="Pfam" id="PF20282">
    <property type="entry name" value="CTD6"/>
    <property type="match status" value="1"/>
</dbReference>
<organism evidence="2">
    <name type="scientific">Siphoviridae sp. ctVii20</name>
    <dbReference type="NCBI Taxonomy" id="2825533"/>
    <lineage>
        <taxon>Viruses</taxon>
        <taxon>Duplodnaviria</taxon>
        <taxon>Heunggongvirae</taxon>
        <taxon>Uroviricota</taxon>
        <taxon>Caudoviricetes</taxon>
    </lineage>
</organism>
<sequence length="339" mass="38387">MRIYNYASFAEVFSKSVIKPNMTKIAKILFEPIISLGECVNRNGEPYFIDNKAAKSWYNQTADIPVNLKKAANDIRVNAHIGEYFNDKVLDNANVLSGVKIDDLMTDLLGLIRDSDLSETEKSDLNKLYNKGDLGVFLGKAFIYAILQDNRKKDVPNEGPVKATHTAESDITNEIEAFRHLIGQFKKPVPIPPPSVIAAEEMKYVTELFRVYQEKTGVKCNCVKDLDSCPTMKKNFNRQRKDYYLAETIRRELRDTIAPQENVSFDAVKEEMYEGVVTTEEKDYACGFDRMTAVIEHATLVELSPNLQLLTLNWIGPGEKKGICHMLVNDEKLSWIEGG</sequence>
<feature type="domain" description="ABC-three component systems C-terminal" evidence="1">
    <location>
        <begin position="201"/>
        <end position="335"/>
    </location>
</feature>
<reference evidence="2" key="1">
    <citation type="journal article" date="2021" name="Proc. Natl. Acad. Sci. U.S.A.">
        <title>A Catalog of Tens of Thousands of Viruses from Human Metagenomes Reveals Hidden Associations with Chronic Diseases.</title>
        <authorList>
            <person name="Tisza M.J."/>
            <person name="Buck C.B."/>
        </authorList>
    </citation>
    <scope>NUCLEOTIDE SEQUENCE</scope>
    <source>
        <strain evidence="2">CtVii20</strain>
    </source>
</reference>
<accession>A0A8S5QDI3</accession>